<proteinExistence type="predicted"/>
<reference evidence="3" key="1">
    <citation type="journal article" date="2020" name="J Insects Food Feed">
        <title>The yellow mealworm (Tenebrio molitor) genome: a resource for the emerging insects as food and feed industry.</title>
        <authorList>
            <person name="Eriksson T."/>
            <person name="Andere A."/>
            <person name="Kelstrup H."/>
            <person name="Emery V."/>
            <person name="Picard C."/>
        </authorList>
    </citation>
    <scope>NUCLEOTIDE SEQUENCE</scope>
    <source>
        <strain evidence="3">Stoneville</strain>
        <tissue evidence="3">Whole head</tissue>
    </source>
</reference>
<evidence type="ECO:0000313" key="3">
    <source>
        <dbReference type="EMBL" id="KAH0812378.1"/>
    </source>
</evidence>
<reference evidence="3" key="2">
    <citation type="submission" date="2021-08" db="EMBL/GenBank/DDBJ databases">
        <authorList>
            <person name="Eriksson T."/>
        </authorList>
    </citation>
    <scope>NUCLEOTIDE SEQUENCE</scope>
    <source>
        <strain evidence="3">Stoneville</strain>
        <tissue evidence="3">Whole head</tissue>
    </source>
</reference>
<feature type="region of interest" description="Disordered" evidence="1">
    <location>
        <begin position="270"/>
        <end position="289"/>
    </location>
</feature>
<accession>A0A8J6LAP3</accession>
<protein>
    <submittedName>
        <fullName evidence="3">Uncharacterized protein</fullName>
    </submittedName>
</protein>
<dbReference type="EMBL" id="JABDTM020026105">
    <property type="protein sequence ID" value="KAH0812378.1"/>
    <property type="molecule type" value="Genomic_DNA"/>
</dbReference>
<evidence type="ECO:0000256" key="1">
    <source>
        <dbReference type="SAM" id="MobiDB-lite"/>
    </source>
</evidence>
<comment type="caution">
    <text evidence="3">The sequence shown here is derived from an EMBL/GenBank/DDBJ whole genome shotgun (WGS) entry which is preliminary data.</text>
</comment>
<feature type="compositionally biased region" description="Basic and acidic residues" evidence="1">
    <location>
        <begin position="280"/>
        <end position="289"/>
    </location>
</feature>
<keyword evidence="4" id="KW-1185">Reference proteome</keyword>
<keyword evidence="2" id="KW-0732">Signal</keyword>
<organism evidence="3 4">
    <name type="scientific">Tenebrio molitor</name>
    <name type="common">Yellow mealworm beetle</name>
    <dbReference type="NCBI Taxonomy" id="7067"/>
    <lineage>
        <taxon>Eukaryota</taxon>
        <taxon>Metazoa</taxon>
        <taxon>Ecdysozoa</taxon>
        <taxon>Arthropoda</taxon>
        <taxon>Hexapoda</taxon>
        <taxon>Insecta</taxon>
        <taxon>Pterygota</taxon>
        <taxon>Neoptera</taxon>
        <taxon>Endopterygota</taxon>
        <taxon>Coleoptera</taxon>
        <taxon>Polyphaga</taxon>
        <taxon>Cucujiformia</taxon>
        <taxon>Tenebrionidae</taxon>
        <taxon>Tenebrio</taxon>
    </lineage>
</organism>
<gene>
    <name evidence="3" type="ORF">GEV33_010412</name>
</gene>
<dbReference type="PROSITE" id="PS51257">
    <property type="entry name" value="PROKAR_LIPOPROTEIN"/>
    <property type="match status" value="1"/>
</dbReference>
<evidence type="ECO:0000313" key="4">
    <source>
        <dbReference type="Proteomes" id="UP000719412"/>
    </source>
</evidence>
<sequence>MKSFAVVALFALLACTSAQVLQGPSSRATVVGPDGSAISSVAPGGTVVAGHHSGVIAHAAPAYAAYAAPAVVAHHAPLAYAHHGVVAHHGIVGHHEVQSVASVEAMSGVSDGGGISGMSQTVMGNHSGSGISSTSEKRSGGHNRSGGYYGSGVGHKTWMLISYDSTTGSYGRNGAAVGAHNSGSATGALQDFGRGGGKEASIGTGQSGEKGDNLELQFNYQLLNGPKQYRPYEGRKGLSSRCEFGGDGNFLVGWRNDPCYLRWQGRRATKASPEGMNSRTVERGVESTM</sequence>
<name>A0A8J6LAP3_TENMO</name>
<feature type="compositionally biased region" description="Polar residues" evidence="1">
    <location>
        <begin position="125"/>
        <end position="134"/>
    </location>
</feature>
<feature type="chain" id="PRO_5035223837" evidence="2">
    <location>
        <begin position="19"/>
        <end position="289"/>
    </location>
</feature>
<feature type="signal peptide" evidence="2">
    <location>
        <begin position="1"/>
        <end position="18"/>
    </location>
</feature>
<dbReference type="AlphaFoldDB" id="A0A8J6LAP3"/>
<evidence type="ECO:0000256" key="2">
    <source>
        <dbReference type="SAM" id="SignalP"/>
    </source>
</evidence>
<dbReference type="Proteomes" id="UP000719412">
    <property type="component" value="Unassembled WGS sequence"/>
</dbReference>
<feature type="region of interest" description="Disordered" evidence="1">
    <location>
        <begin position="125"/>
        <end position="145"/>
    </location>
</feature>